<sequence>MRQLLIAFLLLLAGVGRASYAQPAPRPGLGLVQGVVLDSAGGQPLREVSVTLLHARDSSYVTFSLTDGSGRYALRGVRPGQYLVLVNALGYKTLQRSVAVTAAQLTVELPPLRPRAEARQLGEVVVTHEQAPVSVSGDTVAFSAKAFKTQPNAAVEQLLKKLPGVEVDRDGTIRSQGQEVNRVLVDGKPFFGDDPKMATRNLPADIIDRVQLYDQQNDQANFSGIDSGERQRTINLVTRRDKRKGYFGTEQAALGTAGRYQTKLGLNRFDNGRQLSALAQADNVNRQGFTDSGPTTSLADGGGGAGSLGGSSGGLVLEAPGGARNAGSTAGSGGQVGVTEAASGGLNYRDAWGPRLEVAGSYLAARATTLNDQQAQRQNLTGAPTSDAVPLTDRYAASRTRTTSQRANLRLDYRLDSLTSLRFTPTLSWQTTDQRRTTNQQTSQGSNLLNQSASRYDATAHSLTGGANALLMRKFKRAGRTFSANLNLGLDRQNGLALNQATNTFFAAGAGAPQVLNQQIDQATPRQQAAVNFSYTEPLTLRYQLEAHYNYTTAPSQARRLVADFDATTGEYDQLNTLLSNDFKSRYAAQRAGLTWQTRRLRYTYNLGLDAQQATLSLDNQTAETSLRRAYPTLLPQANFSYSGARSRSLRLNYRTALTAPAASQLQPVPDNSNPLSIRLGNPDLRPEYSHSLTATYSQSDLARGRSLMGLLAGQAVQHRIVSATTFDAAGVRTTQPVNADGYVALNGYLSLGQRLPSHQLNLNASTSANLSRSQSFINGQPNVARTWLLGQTLSVNSAYTEHLELGLNANFTYQQADYSLSRAANTAYFTQTVSGDVYWRLPGRWVLTSDAYFTNNSGLAAGYNQRVLLWNAGLAYQLFANRQGELKLYAFDLLGQNRSVLRNATDTYVEDVRSRVLTRYLLLSFTYQMRSFGR</sequence>
<dbReference type="RefSeq" id="WP_144852718.1">
    <property type="nucleotide sequence ID" value="NZ_VMRJ01000007.1"/>
</dbReference>
<dbReference type="Gene3D" id="2.170.130.10">
    <property type="entry name" value="TonB-dependent receptor, plug domain"/>
    <property type="match status" value="1"/>
</dbReference>
<organism evidence="4 5">
    <name type="scientific">Hymenobacter setariae</name>
    <dbReference type="NCBI Taxonomy" id="2594794"/>
    <lineage>
        <taxon>Bacteria</taxon>
        <taxon>Pseudomonadati</taxon>
        <taxon>Bacteroidota</taxon>
        <taxon>Cytophagia</taxon>
        <taxon>Cytophagales</taxon>
        <taxon>Hymenobacteraceae</taxon>
        <taxon>Hymenobacter</taxon>
    </lineage>
</organism>
<name>A0A558BLB9_9BACT</name>
<evidence type="ECO:0000256" key="1">
    <source>
        <dbReference type="SAM" id="MobiDB-lite"/>
    </source>
</evidence>
<dbReference type="EMBL" id="VMRJ01000007">
    <property type="protein sequence ID" value="TVT37296.1"/>
    <property type="molecule type" value="Genomic_DNA"/>
</dbReference>
<evidence type="ECO:0000259" key="3">
    <source>
        <dbReference type="Pfam" id="PF14905"/>
    </source>
</evidence>
<dbReference type="InterPro" id="IPR037066">
    <property type="entry name" value="Plug_dom_sf"/>
</dbReference>
<feature type="domain" description="Outer membrane protein beta-barrel" evidence="3">
    <location>
        <begin position="473"/>
        <end position="776"/>
    </location>
</feature>
<feature type="region of interest" description="Disordered" evidence="1">
    <location>
        <begin position="285"/>
        <end position="335"/>
    </location>
</feature>
<evidence type="ECO:0000256" key="2">
    <source>
        <dbReference type="SAM" id="SignalP"/>
    </source>
</evidence>
<feature type="chain" id="PRO_5035182032" evidence="2">
    <location>
        <begin position="22"/>
        <end position="935"/>
    </location>
</feature>
<feature type="compositionally biased region" description="Polar residues" evidence="1">
    <location>
        <begin position="285"/>
        <end position="296"/>
    </location>
</feature>
<dbReference type="SUPFAM" id="SSF49464">
    <property type="entry name" value="Carboxypeptidase regulatory domain-like"/>
    <property type="match status" value="1"/>
</dbReference>
<dbReference type="SUPFAM" id="SSF56935">
    <property type="entry name" value="Porins"/>
    <property type="match status" value="1"/>
</dbReference>
<reference evidence="4 5" key="1">
    <citation type="submission" date="2019-07" db="EMBL/GenBank/DDBJ databases">
        <title>Hymenobacter sp. straun FUR1 Genome sequencing and assembly.</title>
        <authorList>
            <person name="Chhetri G."/>
        </authorList>
    </citation>
    <scope>NUCLEOTIDE SEQUENCE [LARGE SCALE GENOMIC DNA]</scope>
    <source>
        <strain evidence="4 5">Fur1</strain>
    </source>
</reference>
<gene>
    <name evidence="4" type="ORF">FNT36_23090</name>
</gene>
<dbReference type="InterPro" id="IPR041700">
    <property type="entry name" value="OMP_b-brl_3"/>
</dbReference>
<dbReference type="AlphaFoldDB" id="A0A558BLB9"/>
<dbReference type="Pfam" id="PF14905">
    <property type="entry name" value="OMP_b-brl_3"/>
    <property type="match status" value="2"/>
</dbReference>
<feature type="compositionally biased region" description="Gly residues" evidence="1">
    <location>
        <begin position="300"/>
        <end position="313"/>
    </location>
</feature>
<protein>
    <submittedName>
        <fullName evidence="4">Outer membrane beta-barrel protein</fullName>
    </submittedName>
</protein>
<keyword evidence="2" id="KW-0732">Signal</keyword>
<accession>A0A558BLB9</accession>
<dbReference type="Proteomes" id="UP000317624">
    <property type="component" value="Unassembled WGS sequence"/>
</dbReference>
<feature type="signal peptide" evidence="2">
    <location>
        <begin position="1"/>
        <end position="21"/>
    </location>
</feature>
<evidence type="ECO:0000313" key="5">
    <source>
        <dbReference type="Proteomes" id="UP000317624"/>
    </source>
</evidence>
<dbReference type="Gene3D" id="2.60.40.1120">
    <property type="entry name" value="Carboxypeptidase-like, regulatory domain"/>
    <property type="match status" value="1"/>
</dbReference>
<dbReference type="InterPro" id="IPR008969">
    <property type="entry name" value="CarboxyPept-like_regulatory"/>
</dbReference>
<evidence type="ECO:0000313" key="4">
    <source>
        <dbReference type="EMBL" id="TVT37296.1"/>
    </source>
</evidence>
<dbReference type="Pfam" id="PF13620">
    <property type="entry name" value="CarboxypepD_reg"/>
    <property type="match status" value="1"/>
</dbReference>
<keyword evidence="5" id="KW-1185">Reference proteome</keyword>
<dbReference type="OrthoDB" id="3771655at2"/>
<feature type="region of interest" description="Disordered" evidence="1">
    <location>
        <begin position="429"/>
        <end position="449"/>
    </location>
</feature>
<proteinExistence type="predicted"/>
<feature type="domain" description="Outer membrane protein beta-barrel" evidence="3">
    <location>
        <begin position="779"/>
        <end position="928"/>
    </location>
</feature>
<comment type="caution">
    <text evidence="4">The sequence shown here is derived from an EMBL/GenBank/DDBJ whole genome shotgun (WGS) entry which is preliminary data.</text>
</comment>